<dbReference type="EMBL" id="LSZO01000194">
    <property type="protein sequence ID" value="KXU35626.1"/>
    <property type="molecule type" value="Genomic_DNA"/>
</dbReference>
<dbReference type="AlphaFoldDB" id="A0A139SM25"/>
<protein>
    <recommendedName>
        <fullName evidence="3">Conjugal transfer protein TraJ</fullName>
    </recommendedName>
</protein>
<dbReference type="Pfam" id="PF21983">
    <property type="entry name" value="NikA-like"/>
    <property type="match status" value="1"/>
</dbReference>
<evidence type="ECO:0000313" key="2">
    <source>
        <dbReference type="Proteomes" id="UP000072660"/>
    </source>
</evidence>
<dbReference type="InterPro" id="IPR053842">
    <property type="entry name" value="NikA-like"/>
</dbReference>
<dbReference type="OrthoDB" id="8966807at2"/>
<organism evidence="1 2">
    <name type="scientific">Ventosimonas gracilis</name>
    <dbReference type="NCBI Taxonomy" id="1680762"/>
    <lineage>
        <taxon>Bacteria</taxon>
        <taxon>Pseudomonadati</taxon>
        <taxon>Pseudomonadota</taxon>
        <taxon>Gammaproteobacteria</taxon>
        <taxon>Pseudomonadales</taxon>
        <taxon>Ventosimonadaceae</taxon>
        <taxon>Ventosimonas</taxon>
    </lineage>
</organism>
<gene>
    <name evidence="1" type="ORF">AXE65_06240</name>
</gene>
<keyword evidence="2" id="KW-1185">Reference proteome</keyword>
<reference evidence="1 2" key="1">
    <citation type="submission" date="2016-02" db="EMBL/GenBank/DDBJ databases">
        <authorList>
            <person name="Wen L."/>
            <person name="He K."/>
            <person name="Yang H."/>
        </authorList>
    </citation>
    <scope>NUCLEOTIDE SEQUENCE [LARGE SCALE GENOMIC DNA]</scope>
    <source>
        <strain evidence="1 2">CV58</strain>
    </source>
</reference>
<dbReference type="NCBIfam" id="NF010451">
    <property type="entry name" value="PRK13877.1"/>
    <property type="match status" value="1"/>
</dbReference>
<accession>A0A139SM25</accession>
<dbReference type="Proteomes" id="UP000072660">
    <property type="component" value="Unassembled WGS sequence"/>
</dbReference>
<dbReference type="RefSeq" id="WP_068392399.1">
    <property type="nucleotide sequence ID" value="NZ_LSZO01000194.1"/>
</dbReference>
<proteinExistence type="predicted"/>
<sequence>MTPREETDNASSVNAIRAKRRKHLRVPVLDDEAAIIEANAKQAGMSTARYLREVAMGYPLHSVMDKKAVLELVRINSDLARLGNLQKLWLDNDARTARFGTDQINRLLHRIEGTLAELRKLIKLVSAGKGLTA</sequence>
<name>A0A139SM25_9GAMM</name>
<evidence type="ECO:0008006" key="3">
    <source>
        <dbReference type="Google" id="ProtNLM"/>
    </source>
</evidence>
<comment type="caution">
    <text evidence="1">The sequence shown here is derived from an EMBL/GenBank/DDBJ whole genome shotgun (WGS) entry which is preliminary data.</text>
</comment>
<evidence type="ECO:0000313" key="1">
    <source>
        <dbReference type="EMBL" id="KXU35626.1"/>
    </source>
</evidence>